<evidence type="ECO:0000313" key="1">
    <source>
        <dbReference type="EMBL" id="RAI75100.1"/>
    </source>
</evidence>
<keyword evidence="2" id="KW-1185">Reference proteome</keyword>
<reference evidence="1 2" key="1">
    <citation type="submission" date="2018-06" db="EMBL/GenBank/DDBJ databases">
        <title>Spirosoma sp. HMF3257 Genome sequencing and assembly.</title>
        <authorList>
            <person name="Kang H."/>
            <person name="Cha I."/>
            <person name="Kim H."/>
            <person name="Kang J."/>
            <person name="Joh K."/>
        </authorList>
    </citation>
    <scope>NUCLEOTIDE SEQUENCE [LARGE SCALE GENOMIC DNA]</scope>
    <source>
        <strain evidence="1 2">HMF3257</strain>
    </source>
</reference>
<gene>
    <name evidence="1" type="ORF">HMF3257_14460</name>
</gene>
<comment type="caution">
    <text evidence="1">The sequence shown here is derived from an EMBL/GenBank/DDBJ whole genome shotgun (WGS) entry which is preliminary data.</text>
</comment>
<dbReference type="InterPro" id="IPR011008">
    <property type="entry name" value="Dimeric_a/b-barrel"/>
</dbReference>
<dbReference type="RefSeq" id="WP_111343122.1">
    <property type="nucleotide sequence ID" value="NZ_QLII01000001.1"/>
</dbReference>
<dbReference type="Proteomes" id="UP000249016">
    <property type="component" value="Unassembled WGS sequence"/>
</dbReference>
<protein>
    <recommendedName>
        <fullName evidence="3">ABM domain-containing protein</fullName>
    </recommendedName>
</protein>
<evidence type="ECO:0000313" key="2">
    <source>
        <dbReference type="Proteomes" id="UP000249016"/>
    </source>
</evidence>
<dbReference type="OrthoDB" id="1329448at2"/>
<proteinExistence type="predicted"/>
<name>A0A327NI93_9BACT</name>
<evidence type="ECO:0008006" key="3">
    <source>
        <dbReference type="Google" id="ProtNLM"/>
    </source>
</evidence>
<accession>A0A327NI93</accession>
<dbReference type="AlphaFoldDB" id="A0A327NI93"/>
<dbReference type="EMBL" id="QLII01000001">
    <property type="protein sequence ID" value="RAI75100.1"/>
    <property type="molecule type" value="Genomic_DNA"/>
</dbReference>
<dbReference type="SUPFAM" id="SSF54909">
    <property type="entry name" value="Dimeric alpha+beta barrel"/>
    <property type="match status" value="1"/>
</dbReference>
<sequence>MLAGELSAEVSTLADDPNTVCIISEWASPDAPKAFFARPDLEETMRKDGVIGKPTMLIMSKK</sequence>
<organism evidence="1 2">
    <name type="scientific">Spirosoma telluris</name>
    <dbReference type="NCBI Taxonomy" id="2183553"/>
    <lineage>
        <taxon>Bacteria</taxon>
        <taxon>Pseudomonadati</taxon>
        <taxon>Bacteroidota</taxon>
        <taxon>Cytophagia</taxon>
        <taxon>Cytophagales</taxon>
        <taxon>Cytophagaceae</taxon>
        <taxon>Spirosoma</taxon>
    </lineage>
</organism>